<dbReference type="CDD" id="cd11338">
    <property type="entry name" value="AmyAc_CMD"/>
    <property type="match status" value="1"/>
</dbReference>
<dbReference type="SMART" id="SM00642">
    <property type="entry name" value="Aamy"/>
    <property type="match status" value="1"/>
</dbReference>
<reference evidence="4" key="1">
    <citation type="submission" date="2018-10" db="EMBL/GenBank/DDBJ databases">
        <authorList>
            <person name="Gruber-Vodicka H."/>
            <person name="Jaeckle O."/>
        </authorList>
    </citation>
    <scope>NUCLEOTIDE SEQUENCE</scope>
</reference>
<evidence type="ECO:0000259" key="3">
    <source>
        <dbReference type="SMART" id="SM00642"/>
    </source>
</evidence>
<dbReference type="InterPro" id="IPR013780">
    <property type="entry name" value="Glyco_hydro_b"/>
</dbReference>
<dbReference type="Gene3D" id="2.60.40.1180">
    <property type="entry name" value="Golgi alpha-mannosidase II"/>
    <property type="match status" value="1"/>
</dbReference>
<feature type="domain" description="Glycosyl hydrolase family 13 catalytic" evidence="3">
    <location>
        <begin position="16"/>
        <end position="393"/>
    </location>
</feature>
<evidence type="ECO:0000256" key="1">
    <source>
        <dbReference type="ARBA" id="ARBA00022801"/>
    </source>
</evidence>
<dbReference type="GO" id="GO:0005975">
    <property type="term" value="P:carbohydrate metabolic process"/>
    <property type="evidence" value="ECO:0007669"/>
    <property type="project" value="InterPro"/>
</dbReference>
<protein>
    <submittedName>
        <fullName evidence="4">Neopullulanase</fullName>
        <ecNumber evidence="4">3.2.1.135</ecNumber>
    </submittedName>
</protein>
<dbReference type="SUPFAM" id="SSF51011">
    <property type="entry name" value="Glycosyl hydrolase domain"/>
    <property type="match status" value="1"/>
</dbReference>
<dbReference type="InterPro" id="IPR017853">
    <property type="entry name" value="GH"/>
</dbReference>
<proteinExistence type="predicted"/>
<dbReference type="SUPFAM" id="SSF51445">
    <property type="entry name" value="(Trans)glycosidases"/>
    <property type="match status" value="1"/>
</dbReference>
<dbReference type="PANTHER" id="PTHR10357">
    <property type="entry name" value="ALPHA-AMYLASE FAMILY MEMBER"/>
    <property type="match status" value="1"/>
</dbReference>
<accession>A0A484H861</accession>
<dbReference type="EMBL" id="LR026963">
    <property type="protein sequence ID" value="VBB69850.1"/>
    <property type="molecule type" value="Genomic_DNA"/>
</dbReference>
<keyword evidence="2 4" id="KW-0326">Glycosidase</keyword>
<keyword evidence="1 4" id="KW-0378">Hydrolase</keyword>
<dbReference type="GO" id="GO:0031216">
    <property type="term" value="F:neopullulanase activity"/>
    <property type="evidence" value="ECO:0007669"/>
    <property type="project" value="UniProtKB-EC"/>
</dbReference>
<dbReference type="PANTHER" id="PTHR10357:SF210">
    <property type="entry name" value="MALTODEXTRIN GLUCOSIDASE"/>
    <property type="match status" value="1"/>
</dbReference>
<evidence type="ECO:0000313" key="4">
    <source>
        <dbReference type="EMBL" id="VBB69850.1"/>
    </source>
</evidence>
<dbReference type="AlphaFoldDB" id="A0A484H861"/>
<organism evidence="4">
    <name type="scientific">invertebrate metagenome</name>
    <dbReference type="NCBI Taxonomy" id="1711999"/>
    <lineage>
        <taxon>unclassified sequences</taxon>
        <taxon>metagenomes</taxon>
        <taxon>organismal metagenomes</taxon>
    </lineage>
</organism>
<evidence type="ECO:0000256" key="2">
    <source>
        <dbReference type="ARBA" id="ARBA00023295"/>
    </source>
</evidence>
<sequence>MGNAGPEWVKDAVFYQIFPDRFARLTNSRIDLNFNFEEWDSPPTRHGYKGGTLSGICNRLEYLQELGVNALYLNPIFQSTANHRYHTCDYFQIDPLLGGKKAFDDLLAASHERGMRVILDGVFNHVGRGFFPFNDLIENGPASAWVNWFRIREWPIHPYSTTRTPSYACWHDLPALPQLNHDNPAVRDFLFGIAEHWLRKGIDGWRLDAPDCIQTPGFWEEFRARVKAINPEAYLVGEILPEAVGWLDGNRFDGVTNYPLYGALTMFSGGAYLDLSHVKVTMTGLREAIDGRSFAEHLCRLMQIYPWEATLSQLNFLETHDTPRFVTVVSGHLQALKTALVLLFTLPGVPTIYYGGEVGIAGSDDPDCRQSFPPESAWDISILTLYKKLIALRKTHDALRTGSIIVLGGQETAVCYLRRDSNGRTILIAVNAGERPARLHFNVSNLDQLLWSQVLFGSGTVQLEGNNLTLALPPGGSLLAGG</sequence>
<gene>
    <name evidence="4" type="ORF">RIEGSTA812A_PEG_1323</name>
</gene>
<dbReference type="Pfam" id="PF00128">
    <property type="entry name" value="Alpha-amylase"/>
    <property type="match status" value="1"/>
</dbReference>
<name>A0A484H861_9ZZZZ</name>
<dbReference type="EC" id="3.2.1.135" evidence="4"/>
<dbReference type="InterPro" id="IPR006047">
    <property type="entry name" value="GH13_cat_dom"/>
</dbReference>
<dbReference type="Gene3D" id="3.20.20.80">
    <property type="entry name" value="Glycosidases"/>
    <property type="match status" value="1"/>
</dbReference>